<dbReference type="PANTHER" id="PTHR21286:SF0">
    <property type="entry name" value="NUCLEAR PORE COMPLEX PROTEIN NUP160"/>
    <property type="match status" value="1"/>
</dbReference>
<reference evidence="2 3" key="1">
    <citation type="journal article" date="2013" name="Curr. Biol.">
        <title>Shared signatures of parasitism and phylogenomics unite Cryptomycota and microsporidia.</title>
        <authorList>
            <person name="James T.Y."/>
            <person name="Pelin A."/>
            <person name="Bonen L."/>
            <person name="Ahrendt S."/>
            <person name="Sain D."/>
            <person name="Corradi N."/>
            <person name="Stajich J.E."/>
        </authorList>
    </citation>
    <scope>NUCLEOTIDE SEQUENCE [LARGE SCALE GENOMIC DNA]</scope>
    <source>
        <strain evidence="2 3">CSF55</strain>
    </source>
</reference>
<keyword evidence="3" id="KW-1185">Reference proteome</keyword>
<dbReference type="GO" id="GO:0017056">
    <property type="term" value="F:structural constituent of nuclear pore"/>
    <property type="evidence" value="ECO:0007669"/>
    <property type="project" value="TreeGrafter"/>
</dbReference>
<dbReference type="HOGENOM" id="CLU_323694_0_0_1"/>
<dbReference type="PANTHER" id="PTHR21286">
    <property type="entry name" value="NUCLEAR PORE COMPLEX PROTEIN NUP160"/>
    <property type="match status" value="1"/>
</dbReference>
<proteinExistence type="predicted"/>
<sequence>MDLTGGTDTALNLCGLPIVPIIEFRVFEHKSMEVFNYLTKNHEFIVYENGQEQRYELNLRVAENAVYYPVDGYSGLLIVESQIYLVNRSDVRLLKTQSSSWKNWFKDEKWYVLSVCGFMFNGRDTFACITSDMQIRMFNEQKYSSFKLEGEGNAKITFGGYIRAVSAGEGLLLVYNPFSNELILFQIDAELNLRVIKEIPLEFELIKMDVKLNLDGSWRVLMLSDLNEFYLFEFDNFNEIKDSKTARINFKTFENEFEIIKELGTFPDAIMKAIAVNRGIEVSNDSLYHLLEAAKKEKIEFREYLNQIYEESMSYFCQIVQLDAEHLLAISKHSIEYLCFDEQETMTDLIQVDSMAVDSSFVALNEIEWQDKTFEIKLVSGMPVDIQILCIQNICNLMFEEKKKQKLILDKAVELQIVSAIENWQELIYKVYKEYSIYEFISQIIQNDLFKDYYLSLDPLSGSFNSLELIDELFGKEEFLFAKFLNFHFRNFPEFIVENLTKLVEPNCIQNYFLGLSFIQIGYEFKAKDLFLSFNEKEKSMICEYLKFDDFNQEAMKNFAYFGYFEIAAFFGRIINEKYLVFIYELESKNVERAFEAMMNLEQEETRKEAVRMFVNFLIETKQTEYLINLNFGDLDEEVVNFLWKKGSSQIGIYYKLLFGIFTKRFDFQNASLSMLNLALMDGIDRVEKTKAFLACLQSLSLSKEKYLIFKDSFFEIIDIKKLYYQNLSLLYLNQKFPELNQSSCEDLIILLCNADLFEIALNVAQLEEINLEIFFNQITKKVATNEKYLLDLKKYLEKVNSNNLYLSCIENLLSLNSTFVIPPWLIPQKQPLDCLSILLKYNRLDDAYCLFINHSHKHKGLPVHIIDELSFLISDWDSEKHQKFMQIVNERI</sequence>
<dbReference type="OrthoDB" id="67716at2759"/>
<feature type="domain" description="NUP160 middle TPR" evidence="1">
    <location>
        <begin position="580"/>
        <end position="702"/>
    </location>
</feature>
<dbReference type="Proteomes" id="UP000030755">
    <property type="component" value="Unassembled WGS sequence"/>
</dbReference>
<dbReference type="EMBL" id="KE560563">
    <property type="protein sequence ID" value="EPZ36429.1"/>
    <property type="molecule type" value="Genomic_DNA"/>
</dbReference>
<protein>
    <recommendedName>
        <fullName evidence="1">NUP160 middle TPR domain-containing protein</fullName>
    </recommendedName>
</protein>
<dbReference type="InterPro" id="IPR021717">
    <property type="entry name" value="Nucleoporin_Nup160"/>
</dbReference>
<organism evidence="2 3">
    <name type="scientific">Rozella allomycis (strain CSF55)</name>
    <dbReference type="NCBI Taxonomy" id="988480"/>
    <lineage>
        <taxon>Eukaryota</taxon>
        <taxon>Fungi</taxon>
        <taxon>Fungi incertae sedis</taxon>
        <taxon>Cryptomycota</taxon>
        <taxon>Cryptomycota incertae sedis</taxon>
        <taxon>Rozella</taxon>
    </lineage>
</organism>
<dbReference type="InterPro" id="IPR056535">
    <property type="entry name" value="TPR_NUP160_M"/>
</dbReference>
<gene>
    <name evidence="2" type="ORF">O9G_005583</name>
</gene>
<evidence type="ECO:0000259" key="1">
    <source>
        <dbReference type="Pfam" id="PF23354"/>
    </source>
</evidence>
<dbReference type="Pfam" id="PF23354">
    <property type="entry name" value="TPR_NUP160_120_M"/>
    <property type="match status" value="1"/>
</dbReference>
<dbReference type="GO" id="GO:0005643">
    <property type="term" value="C:nuclear pore"/>
    <property type="evidence" value="ECO:0007669"/>
    <property type="project" value="TreeGrafter"/>
</dbReference>
<evidence type="ECO:0000313" key="3">
    <source>
        <dbReference type="Proteomes" id="UP000030755"/>
    </source>
</evidence>
<name>A0A075B4S1_ROZAC</name>
<dbReference type="STRING" id="988480.A0A075B4S1"/>
<accession>A0A075B4S1</accession>
<evidence type="ECO:0000313" key="2">
    <source>
        <dbReference type="EMBL" id="EPZ36429.1"/>
    </source>
</evidence>
<dbReference type="AlphaFoldDB" id="A0A075B4S1"/>